<protein>
    <submittedName>
        <fullName evidence="1">HMG domain-containing protein 3</fullName>
    </submittedName>
</protein>
<reference evidence="1" key="1">
    <citation type="submission" date="2023-01" db="EMBL/GenBank/DDBJ databases">
        <title>Genome assembly of the deep-sea coral Lophelia pertusa.</title>
        <authorList>
            <person name="Herrera S."/>
            <person name="Cordes E."/>
        </authorList>
    </citation>
    <scope>NUCLEOTIDE SEQUENCE</scope>
    <source>
        <strain evidence="1">USNM1676648</strain>
        <tissue evidence="1">Polyp</tissue>
    </source>
</reference>
<accession>A0A9W9YRP4</accession>
<dbReference type="InterPro" id="IPR039598">
    <property type="entry name" value="HMGXB3"/>
</dbReference>
<comment type="caution">
    <text evidence="1">The sequence shown here is derived from an EMBL/GenBank/DDBJ whole genome shotgun (WGS) entry which is preliminary data.</text>
</comment>
<dbReference type="OrthoDB" id="5988265at2759"/>
<sequence>MLATPSTKRGFGSCAGCGQSYSTRWKPVTCSNCGGHIGGNREEVLVLETGNEKILSVQTSTRDDRCFVVREGNTALCTHKDCLVVRVSYVSSGLSCDFKCKHVESSQDAVIPNATTEIALQKRCSDRCWTELGEAVKHPGTDGEAVLITSTFPFRKIAVHVKICKKQTARHQMHQAFPSDIGLFNVGDHLLVSFDILLEWREHFKFGHPISNVITAKLASLNLKLNESDRLPHAKLVYLGKRLYHGFYCFEAITDRSIDDVICGACGIVDVYNNVYKLQVTNLNNCIFINCTFSIYISKSSSSFKIAYKLKANKYQRCLDTFRLNKLVSYIYTKYSDKKKRVRTFLF</sequence>
<dbReference type="PANTHER" id="PTHR17609">
    <property type="entry name" value="HMG DOMAIN-CONTAINING PROTEIN 3"/>
    <property type="match status" value="1"/>
</dbReference>
<name>A0A9W9YRP4_9CNID</name>
<keyword evidence="2" id="KW-1185">Reference proteome</keyword>
<dbReference type="AlphaFoldDB" id="A0A9W9YRP4"/>
<proteinExistence type="predicted"/>
<gene>
    <name evidence="1" type="primary">HMGXB3_3</name>
    <name evidence="1" type="ORF">OS493_007601</name>
</gene>
<organism evidence="1 2">
    <name type="scientific">Desmophyllum pertusum</name>
    <dbReference type="NCBI Taxonomy" id="174260"/>
    <lineage>
        <taxon>Eukaryota</taxon>
        <taxon>Metazoa</taxon>
        <taxon>Cnidaria</taxon>
        <taxon>Anthozoa</taxon>
        <taxon>Hexacorallia</taxon>
        <taxon>Scleractinia</taxon>
        <taxon>Caryophylliina</taxon>
        <taxon>Caryophylliidae</taxon>
        <taxon>Desmophyllum</taxon>
    </lineage>
</organism>
<dbReference type="PANTHER" id="PTHR17609:SF3">
    <property type="entry name" value="SAP DOMAIN-CONTAINING PROTEIN"/>
    <property type="match status" value="1"/>
</dbReference>
<evidence type="ECO:0000313" key="1">
    <source>
        <dbReference type="EMBL" id="KAJ7364968.1"/>
    </source>
</evidence>
<evidence type="ECO:0000313" key="2">
    <source>
        <dbReference type="Proteomes" id="UP001163046"/>
    </source>
</evidence>
<dbReference type="Proteomes" id="UP001163046">
    <property type="component" value="Unassembled WGS sequence"/>
</dbReference>
<dbReference type="EMBL" id="MU827304">
    <property type="protein sequence ID" value="KAJ7364968.1"/>
    <property type="molecule type" value="Genomic_DNA"/>
</dbReference>